<dbReference type="InterPro" id="IPR013094">
    <property type="entry name" value="AB_hydrolase_3"/>
</dbReference>
<dbReference type="GO" id="GO:0019433">
    <property type="term" value="P:triglyceride catabolic process"/>
    <property type="evidence" value="ECO:0007669"/>
    <property type="project" value="TreeGrafter"/>
</dbReference>
<dbReference type="Gene3D" id="3.40.50.1820">
    <property type="entry name" value="alpha/beta hydrolase"/>
    <property type="match status" value="1"/>
</dbReference>
<reference evidence="5 6" key="1">
    <citation type="submission" date="2019-09" db="EMBL/GenBank/DDBJ databases">
        <title>NBRP : Genome information of microbial organism related human and environment.</title>
        <authorList>
            <person name="Hattori M."/>
            <person name="Oshima K."/>
            <person name="Inaba H."/>
            <person name="Suda W."/>
            <person name="Sakamoto M."/>
            <person name="Iino T."/>
            <person name="Kitahara M."/>
            <person name="Oshida Y."/>
            <person name="Iida T."/>
            <person name="Kudo T."/>
            <person name="Itoh T."/>
            <person name="Ohkuma M."/>
        </authorList>
    </citation>
    <scope>NUCLEOTIDE SEQUENCE [LARGE SCALE GENOMIC DNA]</scope>
    <source>
        <strain evidence="5 6">Hi-2</strain>
    </source>
</reference>
<dbReference type="PANTHER" id="PTHR23025:SF4">
    <property type="entry name" value="ALPHA_BETA HYDROLASE FOLD-3 DOMAIN-CONTAINING PROTEIN"/>
    <property type="match status" value="1"/>
</dbReference>
<dbReference type="SUPFAM" id="SSF53474">
    <property type="entry name" value="alpha/beta-Hydrolases"/>
    <property type="match status" value="1"/>
</dbReference>
<evidence type="ECO:0000259" key="4">
    <source>
        <dbReference type="Pfam" id="PF07859"/>
    </source>
</evidence>
<evidence type="ECO:0000256" key="1">
    <source>
        <dbReference type="ARBA" id="ARBA00010515"/>
    </source>
</evidence>
<proteinExistence type="inferred from homology"/>
<dbReference type="PROSITE" id="PS01173">
    <property type="entry name" value="LIPASE_GDXG_HIS"/>
    <property type="match status" value="1"/>
</dbReference>
<dbReference type="EMBL" id="BKCL01000003">
    <property type="protein sequence ID" value="GEQ97640.1"/>
    <property type="molecule type" value="Genomic_DNA"/>
</dbReference>
<gene>
    <name evidence="5" type="ORF">JCM17844_12770</name>
</gene>
<accession>A0A5A7MNS0</accession>
<evidence type="ECO:0000313" key="6">
    <source>
        <dbReference type="Proteomes" id="UP000322084"/>
    </source>
</evidence>
<comment type="similarity">
    <text evidence="1">Belongs to the 'GDXG' lipolytic enzyme family.</text>
</comment>
<comment type="caution">
    <text evidence="5">The sequence shown here is derived from an EMBL/GenBank/DDBJ whole genome shotgun (WGS) entry which is preliminary data.</text>
</comment>
<feature type="domain" description="Alpha/beta hydrolase fold-3" evidence="4">
    <location>
        <begin position="103"/>
        <end position="308"/>
    </location>
</feature>
<dbReference type="Proteomes" id="UP000322084">
    <property type="component" value="Unassembled WGS sequence"/>
</dbReference>
<dbReference type="GO" id="GO:0004806">
    <property type="term" value="F:triacylglycerol lipase activity"/>
    <property type="evidence" value="ECO:0007669"/>
    <property type="project" value="TreeGrafter"/>
</dbReference>
<dbReference type="PANTHER" id="PTHR23025">
    <property type="entry name" value="TRIACYLGLYCEROL LIPASE"/>
    <property type="match status" value="1"/>
</dbReference>
<organism evidence="5 6">
    <name type="scientific">Iodidimonas gelatinilytica</name>
    <dbReference type="NCBI Taxonomy" id="1236966"/>
    <lineage>
        <taxon>Bacteria</taxon>
        <taxon>Pseudomonadati</taxon>
        <taxon>Pseudomonadota</taxon>
        <taxon>Alphaproteobacteria</taxon>
        <taxon>Iodidimonadales</taxon>
        <taxon>Iodidimonadaceae</taxon>
        <taxon>Iodidimonas</taxon>
    </lineage>
</organism>
<keyword evidence="2 5" id="KW-0378">Hydrolase</keyword>
<dbReference type="InterPro" id="IPR002168">
    <property type="entry name" value="Lipase_GDXG_HIS_AS"/>
</dbReference>
<evidence type="ECO:0000313" key="5">
    <source>
        <dbReference type="EMBL" id="GEQ97640.1"/>
    </source>
</evidence>
<feature type="active site" evidence="3">
    <location>
        <position position="181"/>
    </location>
</feature>
<sequence length="332" mass="35550">MRKGKNHQDDDPWGLYGMMDRLGLGDSFSGDMADGSADWTGKLGLSGLTVRALRSLGRGAAGLLEAENIPVAETRMLSVPDGNRSIPVRLYRGFGATVDAPLVVYFHGGGFVAGSIDTHDGLTRRLANAGKAVVLSVDYRLAPEHPWPAALEDAMAVALRARHRAKAHGANPESLILAGDSAGGTIAAVLARLMAETGKSPAGQMLFYPATDLTRARLFREMRGGLGALERRGIDAFRQMVIGTDGDLSDPNFSPLFAPDLSILPPSYILAAGRDPLKEEVDDYHDRLKAAGVPVHYKCWPKQPHGFLGFGRVMKDVEPALDHAGQWMAGIC</sequence>
<dbReference type="GO" id="GO:0005829">
    <property type="term" value="C:cytosol"/>
    <property type="evidence" value="ECO:0007669"/>
    <property type="project" value="TreeGrafter"/>
</dbReference>
<protein>
    <submittedName>
        <fullName evidence="5">Acetylhydrolase</fullName>
    </submittedName>
</protein>
<name>A0A5A7MNS0_9PROT</name>
<dbReference type="GO" id="GO:0004771">
    <property type="term" value="F:sterol ester esterase activity"/>
    <property type="evidence" value="ECO:0007669"/>
    <property type="project" value="TreeGrafter"/>
</dbReference>
<dbReference type="InterPro" id="IPR029058">
    <property type="entry name" value="AB_hydrolase_fold"/>
</dbReference>
<dbReference type="AlphaFoldDB" id="A0A5A7MNS0"/>
<dbReference type="InterPro" id="IPR033140">
    <property type="entry name" value="Lipase_GDXG_put_SER_AS"/>
</dbReference>
<evidence type="ECO:0000256" key="3">
    <source>
        <dbReference type="PROSITE-ProRule" id="PRU10038"/>
    </source>
</evidence>
<dbReference type="Pfam" id="PF07859">
    <property type="entry name" value="Abhydrolase_3"/>
    <property type="match status" value="1"/>
</dbReference>
<evidence type="ECO:0000256" key="2">
    <source>
        <dbReference type="ARBA" id="ARBA00022801"/>
    </source>
</evidence>
<dbReference type="PROSITE" id="PS01174">
    <property type="entry name" value="LIPASE_GDXG_SER"/>
    <property type="match status" value="1"/>
</dbReference>